<reference evidence="3 4" key="1">
    <citation type="journal article" date="2015" name="Nat. Commun.">
        <title>Lucilia cuprina genome unlocks parasitic fly biology to underpin future interventions.</title>
        <authorList>
            <person name="Anstead C.A."/>
            <person name="Korhonen P.K."/>
            <person name="Young N.D."/>
            <person name="Hall R.S."/>
            <person name="Jex A.R."/>
            <person name="Murali S.C."/>
            <person name="Hughes D.S."/>
            <person name="Lee S.F."/>
            <person name="Perry T."/>
            <person name="Stroehlein A.J."/>
            <person name="Ansell B.R."/>
            <person name="Breugelmans B."/>
            <person name="Hofmann A."/>
            <person name="Qu J."/>
            <person name="Dugan S."/>
            <person name="Lee S.L."/>
            <person name="Chao H."/>
            <person name="Dinh H."/>
            <person name="Han Y."/>
            <person name="Doddapaneni H.V."/>
            <person name="Worley K.C."/>
            <person name="Muzny D.M."/>
            <person name="Ioannidis P."/>
            <person name="Waterhouse R.M."/>
            <person name="Zdobnov E.M."/>
            <person name="James P.J."/>
            <person name="Bagnall N.H."/>
            <person name="Kotze A.C."/>
            <person name="Gibbs R.A."/>
            <person name="Richards S."/>
            <person name="Batterham P."/>
            <person name="Gasser R.B."/>
        </authorList>
    </citation>
    <scope>NUCLEOTIDE SEQUENCE [LARGE SCALE GENOMIC DNA]</scope>
    <source>
        <strain evidence="3 4">LS</strain>
        <tissue evidence="3">Full body</tissue>
    </source>
</reference>
<feature type="compositionally biased region" description="Gly residues" evidence="1">
    <location>
        <begin position="1"/>
        <end position="12"/>
    </location>
</feature>
<feature type="domain" description="REST corepressor helical" evidence="2">
    <location>
        <begin position="147"/>
        <end position="183"/>
    </location>
</feature>
<feature type="compositionally biased region" description="Low complexity" evidence="1">
    <location>
        <begin position="55"/>
        <end position="67"/>
    </location>
</feature>
<dbReference type="Gene3D" id="1.20.58.1880">
    <property type="match status" value="1"/>
</dbReference>
<comment type="caution">
    <text evidence="3">The sequence shown here is derived from an EMBL/GenBank/DDBJ whole genome shotgun (WGS) entry which is preliminary data.</text>
</comment>
<dbReference type="AlphaFoldDB" id="A0A0L0CIM4"/>
<feature type="region of interest" description="Disordered" evidence="1">
    <location>
        <begin position="1"/>
        <end position="67"/>
    </location>
</feature>
<evidence type="ECO:0000313" key="3">
    <source>
        <dbReference type="EMBL" id="KNC31329.1"/>
    </source>
</evidence>
<dbReference type="OrthoDB" id="10064338at2759"/>
<dbReference type="InterPro" id="IPR049048">
    <property type="entry name" value="REST_helical"/>
</dbReference>
<gene>
    <name evidence="3" type="ORF">FF38_01107</name>
</gene>
<dbReference type="STRING" id="7375.A0A0L0CIM4"/>
<evidence type="ECO:0000313" key="4">
    <source>
        <dbReference type="Proteomes" id="UP000037069"/>
    </source>
</evidence>
<evidence type="ECO:0000256" key="1">
    <source>
        <dbReference type="SAM" id="MobiDB-lite"/>
    </source>
</evidence>
<dbReference type="Proteomes" id="UP000037069">
    <property type="component" value="Unassembled WGS sequence"/>
</dbReference>
<dbReference type="EMBL" id="JRES01000436">
    <property type="protein sequence ID" value="KNC31329.1"/>
    <property type="molecule type" value="Genomic_DNA"/>
</dbReference>
<evidence type="ECO:0000259" key="2">
    <source>
        <dbReference type="Pfam" id="PF20878"/>
    </source>
</evidence>
<name>A0A0L0CIM4_LUCCU</name>
<keyword evidence="4" id="KW-1185">Reference proteome</keyword>
<organism evidence="3 4">
    <name type="scientific">Lucilia cuprina</name>
    <name type="common">Green bottle fly</name>
    <name type="synonym">Australian sheep blowfly</name>
    <dbReference type="NCBI Taxonomy" id="7375"/>
    <lineage>
        <taxon>Eukaryota</taxon>
        <taxon>Metazoa</taxon>
        <taxon>Ecdysozoa</taxon>
        <taxon>Arthropoda</taxon>
        <taxon>Hexapoda</taxon>
        <taxon>Insecta</taxon>
        <taxon>Pterygota</taxon>
        <taxon>Neoptera</taxon>
        <taxon>Endopterygota</taxon>
        <taxon>Diptera</taxon>
        <taxon>Brachycera</taxon>
        <taxon>Muscomorpha</taxon>
        <taxon>Oestroidea</taxon>
        <taxon>Calliphoridae</taxon>
        <taxon>Luciliinae</taxon>
        <taxon>Lucilia</taxon>
    </lineage>
</organism>
<feature type="region of interest" description="Disordered" evidence="1">
    <location>
        <begin position="121"/>
        <end position="152"/>
    </location>
</feature>
<sequence length="183" mass="20090">MVGGHSGEGGVVGIENDSNHISNNIANKSQMHSLNPPSHINNDSINSNGIQNQVNTHNSTSMNSNSSTSTSAAGYCSNCGVACNVLNNSPHGKLCSSCHNHWRFLFVYLSYFNDAITFTRRTGNKRPTSGPYFSKRSSDRNAERHKRKPPRGMYINHDDIVALASANVNQDELLENIDREIVN</sequence>
<proteinExistence type="predicted"/>
<protein>
    <recommendedName>
        <fullName evidence="2">REST corepressor helical domain-containing protein</fullName>
    </recommendedName>
</protein>
<accession>A0A0L0CIM4</accession>
<feature type="compositionally biased region" description="Polar residues" evidence="1">
    <location>
        <begin position="19"/>
        <end position="54"/>
    </location>
</feature>
<dbReference type="Pfam" id="PF20878">
    <property type="entry name" value="REST_helical"/>
    <property type="match status" value="1"/>
</dbReference>